<dbReference type="KEGG" id="chla:C834K_0586"/>
<sequence length="105" mass="10709">MSASLPSLNSESPVQIVSGNVETNETCLGLLAHPKAIKLVKTVVQALVFTLSIIFVVVGALGLAGSASLPLLIIGSVVLGIAAIGFIVALISMIVLKVYLNRAGL</sequence>
<gene>
    <name evidence="2" type="ORF">C834K_0586</name>
</gene>
<evidence type="ECO:0000256" key="1">
    <source>
        <dbReference type="SAM" id="Phobius"/>
    </source>
</evidence>
<reference evidence="3" key="1">
    <citation type="submission" date="2017-11" db="EMBL/GenBank/DDBJ databases">
        <authorList>
            <person name="Seth-Smith MB H."/>
        </authorList>
    </citation>
    <scope>NUCLEOTIDE SEQUENCE [LARGE SCALE GENOMIC DNA]</scope>
</reference>
<keyword evidence="1" id="KW-0812">Transmembrane</keyword>
<evidence type="ECO:0000313" key="3">
    <source>
        <dbReference type="Proteomes" id="UP000258476"/>
    </source>
</evidence>
<dbReference type="AlphaFoldDB" id="A0A3B0PPQ7"/>
<accession>A0A3B0PPQ7</accession>
<dbReference type="RefSeq" id="WP_117274345.1">
    <property type="nucleotide sequence ID" value="NZ_LS992154.1"/>
</dbReference>
<proteinExistence type="predicted"/>
<keyword evidence="3" id="KW-1185">Reference proteome</keyword>
<evidence type="ECO:0000313" key="2">
    <source>
        <dbReference type="EMBL" id="SYX09040.1"/>
    </source>
</evidence>
<dbReference type="EMBL" id="LS992154">
    <property type="protein sequence ID" value="SYX09040.1"/>
    <property type="molecule type" value="Genomic_DNA"/>
</dbReference>
<feature type="transmembrane region" description="Helical" evidence="1">
    <location>
        <begin position="43"/>
        <end position="65"/>
    </location>
</feature>
<protein>
    <submittedName>
        <fullName evidence="2">Uncharacterized protein</fullName>
    </submittedName>
</protein>
<organism evidence="2 3">
    <name type="scientific">Chlamydia poikilotherma</name>
    <dbReference type="NCBI Taxonomy" id="1967783"/>
    <lineage>
        <taxon>Bacteria</taxon>
        <taxon>Pseudomonadati</taxon>
        <taxon>Chlamydiota</taxon>
        <taxon>Chlamydiia</taxon>
        <taxon>Chlamydiales</taxon>
        <taxon>Chlamydiaceae</taxon>
        <taxon>Chlamydia/Chlamydophila group</taxon>
        <taxon>Chlamydia</taxon>
    </lineage>
</organism>
<feature type="transmembrane region" description="Helical" evidence="1">
    <location>
        <begin position="71"/>
        <end position="100"/>
    </location>
</feature>
<keyword evidence="1" id="KW-0472">Membrane</keyword>
<name>A0A3B0PPQ7_9CHLA</name>
<dbReference type="Proteomes" id="UP000258476">
    <property type="component" value="Chromosome"/>
</dbReference>
<keyword evidence="1" id="KW-1133">Transmembrane helix</keyword>